<name>A0AAV0X4M8_9HEMI</name>
<protein>
    <submittedName>
        <fullName evidence="1">Uncharacterized protein</fullName>
    </submittedName>
</protein>
<organism evidence="1 2">
    <name type="scientific">Macrosiphum euphorbiae</name>
    <name type="common">potato aphid</name>
    <dbReference type="NCBI Taxonomy" id="13131"/>
    <lineage>
        <taxon>Eukaryota</taxon>
        <taxon>Metazoa</taxon>
        <taxon>Ecdysozoa</taxon>
        <taxon>Arthropoda</taxon>
        <taxon>Hexapoda</taxon>
        <taxon>Insecta</taxon>
        <taxon>Pterygota</taxon>
        <taxon>Neoptera</taxon>
        <taxon>Paraneoptera</taxon>
        <taxon>Hemiptera</taxon>
        <taxon>Sternorrhyncha</taxon>
        <taxon>Aphidomorpha</taxon>
        <taxon>Aphidoidea</taxon>
        <taxon>Aphididae</taxon>
        <taxon>Macrosiphini</taxon>
        <taxon>Macrosiphum</taxon>
    </lineage>
</organism>
<sequence length="106" mass="11616">MKILLFSYLPNTSEICPAKNKNISIQLNNPETSILDGTDNYSHCNQLLIPIGVPTADLCSEVKCRLAEFAVNFNIPQNAINGLLPIFKSIPGLSEMPIDARSVLKT</sequence>
<proteinExistence type="predicted"/>
<keyword evidence="2" id="KW-1185">Reference proteome</keyword>
<dbReference type="Proteomes" id="UP001160148">
    <property type="component" value="Unassembled WGS sequence"/>
</dbReference>
<gene>
    <name evidence="1" type="ORF">MEUPH1_LOCUS17929</name>
</gene>
<evidence type="ECO:0000313" key="1">
    <source>
        <dbReference type="EMBL" id="CAI6362908.1"/>
    </source>
</evidence>
<comment type="caution">
    <text evidence="1">The sequence shown here is derived from an EMBL/GenBank/DDBJ whole genome shotgun (WGS) entry which is preliminary data.</text>
</comment>
<dbReference type="AlphaFoldDB" id="A0AAV0X4M8"/>
<dbReference type="EMBL" id="CARXXK010000003">
    <property type="protein sequence ID" value="CAI6362908.1"/>
    <property type="molecule type" value="Genomic_DNA"/>
</dbReference>
<reference evidence="1 2" key="1">
    <citation type="submission" date="2023-01" db="EMBL/GenBank/DDBJ databases">
        <authorList>
            <person name="Whitehead M."/>
        </authorList>
    </citation>
    <scope>NUCLEOTIDE SEQUENCE [LARGE SCALE GENOMIC DNA]</scope>
</reference>
<accession>A0AAV0X4M8</accession>
<evidence type="ECO:0000313" key="2">
    <source>
        <dbReference type="Proteomes" id="UP001160148"/>
    </source>
</evidence>